<reference evidence="2" key="1">
    <citation type="submission" date="2011-02" db="EMBL/GenBank/DDBJ databases">
        <title>The Genome Sequence of Capsaspora owczarzaki ATCC 30864.</title>
        <authorList>
            <person name="Russ C."/>
            <person name="Cuomo C."/>
            <person name="Burger G."/>
            <person name="Gray M.W."/>
            <person name="Holland P.W.H."/>
            <person name="King N."/>
            <person name="Lang F.B.F."/>
            <person name="Roger A.J."/>
            <person name="Ruiz-Trillo I."/>
            <person name="Young S.K."/>
            <person name="Zeng Q."/>
            <person name="Gargeya S."/>
            <person name="Alvarado L."/>
            <person name="Berlin A."/>
            <person name="Chapman S.B."/>
            <person name="Chen Z."/>
            <person name="Freedman E."/>
            <person name="Gellesch M."/>
            <person name="Goldberg J."/>
            <person name="Griggs A."/>
            <person name="Gujja S."/>
            <person name="Heilman E."/>
            <person name="Heiman D."/>
            <person name="Howarth C."/>
            <person name="Mehta T."/>
            <person name="Neiman D."/>
            <person name="Pearson M."/>
            <person name="Roberts A."/>
            <person name="Saif S."/>
            <person name="Shea T."/>
            <person name="Shenoy N."/>
            <person name="Sisk P."/>
            <person name="Stolte C."/>
            <person name="Sykes S."/>
            <person name="White J."/>
            <person name="Yandava C."/>
            <person name="Haas B."/>
            <person name="Nusbaum C."/>
            <person name="Birren B."/>
        </authorList>
    </citation>
    <scope>NUCLEOTIDE SEQUENCE</scope>
    <source>
        <strain evidence="2">ATCC 30864</strain>
    </source>
</reference>
<dbReference type="Proteomes" id="UP000008743">
    <property type="component" value="Unassembled WGS sequence"/>
</dbReference>
<dbReference type="OMA" id="AQFRPMF"/>
<name>A0A0D2X381_CAPO3</name>
<dbReference type="RefSeq" id="XP_004347323.1">
    <property type="nucleotide sequence ID" value="XM_004347273.2"/>
</dbReference>
<evidence type="ECO:0000313" key="2">
    <source>
        <dbReference type="Proteomes" id="UP000008743"/>
    </source>
</evidence>
<evidence type="ECO:0008006" key="3">
    <source>
        <dbReference type="Google" id="ProtNLM"/>
    </source>
</evidence>
<dbReference type="OrthoDB" id="2400485at2759"/>
<gene>
    <name evidence="1" type="ORF">CAOG_004576</name>
</gene>
<evidence type="ECO:0000313" key="1">
    <source>
        <dbReference type="EMBL" id="KJE93849.1"/>
    </source>
</evidence>
<sequence length="185" mass="20707">MPPHAAGGSSSNPATAVALLEKPVLSLYATSTPVAEIDAIFLHLYAPDAIFEDPLVMVCGRESIRSQFLSLRQMFAGARVLRYEVLLETPSKLMIQTDLEYQILRFSWTAITLKQFSTFELDYMGRIRRHVDAWSVVELLKNIPPFRWTYDLSRALLGSLSSYALSLVQPPLSGPTIQTLSDRSD</sequence>
<dbReference type="PANTHER" id="PTHR34213">
    <property type="entry name" value="NUCLEAR TRANSPORT FACTOR 2 (NTF2) FAMILY PROTEIN"/>
    <property type="match status" value="1"/>
</dbReference>
<keyword evidence="2" id="KW-1185">Reference proteome</keyword>
<dbReference type="InParanoid" id="A0A0D2X381"/>
<proteinExistence type="predicted"/>
<dbReference type="Gene3D" id="3.10.450.50">
    <property type="match status" value="1"/>
</dbReference>
<dbReference type="InterPro" id="IPR032710">
    <property type="entry name" value="NTF2-like_dom_sf"/>
</dbReference>
<dbReference type="AlphaFoldDB" id="A0A0D2X381"/>
<organism evidence="1 2">
    <name type="scientific">Capsaspora owczarzaki (strain ATCC 30864)</name>
    <dbReference type="NCBI Taxonomy" id="595528"/>
    <lineage>
        <taxon>Eukaryota</taxon>
        <taxon>Filasterea</taxon>
        <taxon>Capsaspora</taxon>
    </lineage>
</organism>
<protein>
    <recommendedName>
        <fullName evidence="3">SnoaL-like domain-containing protein</fullName>
    </recommendedName>
</protein>
<dbReference type="PANTHER" id="PTHR34213:SF2">
    <property type="entry name" value="NUCLEAR TRANSPORT FACTOR 2 (NTF2) FAMILY PROTEIN"/>
    <property type="match status" value="1"/>
</dbReference>
<dbReference type="SUPFAM" id="SSF54427">
    <property type="entry name" value="NTF2-like"/>
    <property type="match status" value="1"/>
</dbReference>
<dbReference type="EMBL" id="KE346366">
    <property type="protein sequence ID" value="KJE93849.1"/>
    <property type="molecule type" value="Genomic_DNA"/>
</dbReference>
<accession>A0A0D2X381</accession>